<organism evidence="1 2">
    <name type="scientific">Venturia effusa</name>
    <dbReference type="NCBI Taxonomy" id="50376"/>
    <lineage>
        <taxon>Eukaryota</taxon>
        <taxon>Fungi</taxon>
        <taxon>Dikarya</taxon>
        <taxon>Ascomycota</taxon>
        <taxon>Pezizomycotina</taxon>
        <taxon>Dothideomycetes</taxon>
        <taxon>Pleosporomycetidae</taxon>
        <taxon>Venturiales</taxon>
        <taxon>Venturiaceae</taxon>
        <taxon>Venturia</taxon>
    </lineage>
</organism>
<evidence type="ECO:0000313" key="1">
    <source>
        <dbReference type="EMBL" id="QDS72238.1"/>
    </source>
</evidence>
<protein>
    <submittedName>
        <fullName evidence="1">Uncharacterized protein</fullName>
    </submittedName>
</protein>
<name>A0A517L9D4_9PEZI</name>
<accession>A0A517L9D4</accession>
<dbReference type="OrthoDB" id="440424at2759"/>
<sequence>MDILKAAFCCFSSDDDTSYTTVDQTEESVSVLGSIVEKRLLLNDYFTRAFDTKNHEDEPENANGSMLLAPPLLAIDQDYSCGTGEKVIAENILRSVYAAETSNRVHDEFLAQKWTGALANHILHGLVKALVTGQAMGGPVKEAYEYVAPHTENFVHEHPVLTAVVITLTAICILEHLLPWAVAALGFGDLGPIEGSFAAWWQSCYGDVPYKSLFSFIQGFAMRPATTQCVDQGGLNVTLTWYVLMDTLLKNTSMTTTLKATSHVLILDDIF</sequence>
<proteinExistence type="predicted"/>
<dbReference type="Proteomes" id="UP000316270">
    <property type="component" value="Chromosome 7"/>
</dbReference>
<dbReference type="STRING" id="50376.A0A517L9D4"/>
<dbReference type="Gene3D" id="6.10.110.10">
    <property type="match status" value="1"/>
</dbReference>
<dbReference type="InterPro" id="IPR038213">
    <property type="entry name" value="IFI6/IFI27-like_sf"/>
</dbReference>
<reference evidence="1 2" key="1">
    <citation type="submission" date="2019-07" db="EMBL/GenBank/DDBJ databases">
        <title>Finished genome of Venturia effusa.</title>
        <authorList>
            <person name="Young C.A."/>
            <person name="Cox M.P."/>
            <person name="Ganley A.R.D."/>
            <person name="David W.J."/>
        </authorList>
    </citation>
    <scope>NUCLEOTIDE SEQUENCE [LARGE SCALE GENOMIC DNA]</scope>
    <source>
        <strain evidence="2">albino</strain>
    </source>
</reference>
<gene>
    <name evidence="1" type="ORF">FKW77_005707</name>
</gene>
<keyword evidence="2" id="KW-1185">Reference proteome</keyword>
<dbReference type="EMBL" id="CP042191">
    <property type="protein sequence ID" value="QDS72238.1"/>
    <property type="molecule type" value="Genomic_DNA"/>
</dbReference>
<dbReference type="AlphaFoldDB" id="A0A517L9D4"/>
<evidence type="ECO:0000313" key="2">
    <source>
        <dbReference type="Proteomes" id="UP000316270"/>
    </source>
</evidence>